<dbReference type="PANTHER" id="PTHR30032">
    <property type="entry name" value="N-ACETYLMURAMOYL-L-ALANINE AMIDASE-RELATED"/>
    <property type="match status" value="1"/>
</dbReference>
<dbReference type="GO" id="GO:0008745">
    <property type="term" value="F:N-acetylmuramoyl-L-alanine amidase activity"/>
    <property type="evidence" value="ECO:0007669"/>
    <property type="project" value="UniProtKB-EC"/>
</dbReference>
<keyword evidence="2" id="KW-0378">Hydrolase</keyword>
<dbReference type="Pfam" id="PF04122">
    <property type="entry name" value="CW_binding_2"/>
    <property type="match status" value="3"/>
</dbReference>
<gene>
    <name evidence="2" type="primary">lytC_8</name>
    <name evidence="2" type="ORF">CLMAG_20890</name>
</gene>
<dbReference type="PATRIC" id="fig|1121326.3.peg.2080"/>
<feature type="compositionally biased region" description="Gly residues" evidence="1">
    <location>
        <begin position="594"/>
        <end position="604"/>
    </location>
</feature>
<dbReference type="RefSeq" id="WP_066621637.1">
    <property type="nucleotide sequence ID" value="NZ_FQXL01000004.1"/>
</dbReference>
<accession>A0A162T609</accession>
<evidence type="ECO:0000256" key="1">
    <source>
        <dbReference type="SAM" id="MobiDB-lite"/>
    </source>
</evidence>
<feature type="compositionally biased region" description="Low complexity" evidence="1">
    <location>
        <begin position="605"/>
        <end position="614"/>
    </location>
</feature>
<dbReference type="InterPro" id="IPR051922">
    <property type="entry name" value="Bact_Sporulation_Assoc"/>
</dbReference>
<proteinExistence type="predicted"/>
<evidence type="ECO:0000313" key="2">
    <source>
        <dbReference type="EMBL" id="KZL92280.1"/>
    </source>
</evidence>
<reference evidence="2 3" key="1">
    <citation type="submission" date="2016-04" db="EMBL/GenBank/DDBJ databases">
        <title>Genome sequence of Clostridium magnum DSM 2767.</title>
        <authorList>
            <person name="Poehlein A."/>
            <person name="Uhlig R."/>
            <person name="Fischer R."/>
            <person name="Bahl H."/>
            <person name="Daniel R."/>
        </authorList>
    </citation>
    <scope>NUCLEOTIDE SEQUENCE [LARGE SCALE GENOMIC DNA]</scope>
    <source>
        <strain evidence="2 3">DSM 2767</strain>
    </source>
</reference>
<comment type="caution">
    <text evidence="2">The sequence shown here is derived from an EMBL/GenBank/DDBJ whole genome shotgun (WGS) entry which is preliminary data.</text>
</comment>
<dbReference type="EMBL" id="LWAE01000002">
    <property type="protein sequence ID" value="KZL92280.1"/>
    <property type="molecule type" value="Genomic_DNA"/>
</dbReference>
<keyword evidence="3" id="KW-1185">Reference proteome</keyword>
<dbReference type="PANTHER" id="PTHR30032:SF8">
    <property type="entry name" value="GERMINATION-SPECIFIC N-ACETYLMURAMOYL-L-ALANINE AMIDASE"/>
    <property type="match status" value="1"/>
</dbReference>
<organism evidence="2 3">
    <name type="scientific">Clostridium magnum DSM 2767</name>
    <dbReference type="NCBI Taxonomy" id="1121326"/>
    <lineage>
        <taxon>Bacteria</taxon>
        <taxon>Bacillati</taxon>
        <taxon>Bacillota</taxon>
        <taxon>Clostridia</taxon>
        <taxon>Eubacteriales</taxon>
        <taxon>Clostridiaceae</taxon>
        <taxon>Clostridium</taxon>
    </lineage>
</organism>
<dbReference type="EC" id="3.5.1.28" evidence="2"/>
<name>A0A162T609_9CLOT</name>
<dbReference type="OrthoDB" id="1935856at2"/>
<evidence type="ECO:0000313" key="3">
    <source>
        <dbReference type="Proteomes" id="UP000076603"/>
    </source>
</evidence>
<dbReference type="Proteomes" id="UP000076603">
    <property type="component" value="Unassembled WGS sequence"/>
</dbReference>
<dbReference type="Gene3D" id="3.40.50.12090">
    <property type="match status" value="2"/>
</dbReference>
<feature type="region of interest" description="Disordered" evidence="1">
    <location>
        <begin position="592"/>
        <end position="615"/>
    </location>
</feature>
<dbReference type="STRING" id="1121326.CLMAG_20890"/>
<protein>
    <submittedName>
        <fullName evidence="2">N-acetylmuramoyl-L-alanine amidase LytC</fullName>
        <ecNumber evidence="2">3.5.1.28</ecNumber>
    </submittedName>
</protein>
<dbReference type="InterPro" id="IPR007253">
    <property type="entry name" value="Cell_wall-bd_2"/>
</dbReference>
<sequence>MKYRIKNQKSKKQQSFLALILTMIMLFSSLLVNIKPVRADASAPAIISASTDRMGKKITLTFDRSMKDPSGTQDQFAVSITGGATTSMPVTSVALGSDEKQIQLNLSKSIAYSSSLNIALDYTKGSIEAEDGTFLDSFVSKPVSSSILSGLNIIDFDSTATEIGYDTSDPENPILKYQYDNLMDYNNVKLAWYFTNGFFRTFESNLANYVKFYEKNTGTVVDLPNEVTVGINPETGELTNRYMEITDWYFWQIQNRAPLGLDLKSTVLKPSTTYVIEIDKGFTFNNENKTTMTYYFEFTTKADPSNTATDINIDSPNNIIEIASTPVDEQFTSTVYDQSGNQLSGQNINWTVADNPIGISISNTGVLTVQPFASPGTITIKGTAIGTTVSSTKQVVIKEHAISSDVTTAAGISNDVVMTTSSSSIVAIDNQLLQEIKDKTMVLTNSNNVKLQLKPADLILGTSTLNDITQLQIGSISVDEATKTQLITDSTLSNLSGGTFSSAAVPFKLSAAAILSSDVQQITSFNNPVTVSIPVPSGLSLSDNQTLRACRFNTTTGKWEDKASAAISDGFITFDTSEFSYWTVMIKTVSSSGVGSGGNSGGSSSGSTTNPTSGNGTGIGFGVGIPKPLKYVGSYLTTITNDVSSTGASVDNSTSVPLLPTIKMVFDKNLANSVVWKQNKACFTLEDSSGETVPIDVFCIDDGMDFETGEITGEGNFEERRNVFIKPVSSLTPGETYKIIVSPKLLARNMGSVLSDTTNGKGVVVTFTTVKDGAVGATANTPSVSISVETKTDSNSNVVATVDSSKIKDNVINEIQIKEPKPESRIQVQIPVDAVKKGLAGFGINTDSVKLNIPAGVIDASSLSNGTILQISKNLMPTADAATLLANVPQGTKNIGKVFTFSMAVCDSNNNVINDIHNFAGDKSVAVTINLSSDDIKGMDTSKISGFYFDVDSKSWVDIGGSFDEKSMTYTFNTTHFTDFTIMEKSSALLENIKRLAGVDRIGTSIAIAKEQFKDKAPDAVVLTTANSFPDALSGEGLAYKYNAPMLLINKSVNESKNVLDYITSTLSKDKNIYILGGAGVVGDDVSDYLISQGYKVVRIAGNDRYETNQKIFDTLNVTTGTSIVLANGNGFADALGVSSIAALKGYPVLLSEKNNLSTNVINDIANIQPTNLYIIGGIGSLSADIEAQIKNMNGNINIVRLGGNDRYETSMKIAEYFNLDTDNITIASGSDFPDALSGAVLAARRNSGILLIDNTDTTRQKDLLNKRDVKNVIVFGGEGVISSDIANSLMEK</sequence>